<protein>
    <recommendedName>
        <fullName evidence="1">DUF6265 domain-containing protein</fullName>
    </recommendedName>
</protein>
<feature type="domain" description="DUF6265" evidence="1">
    <location>
        <begin position="29"/>
        <end position="128"/>
    </location>
</feature>
<evidence type="ECO:0000313" key="2">
    <source>
        <dbReference type="EMBL" id="RJF85530.1"/>
    </source>
</evidence>
<proteinExistence type="predicted"/>
<comment type="caution">
    <text evidence="2">The sequence shown here is derived from an EMBL/GenBank/DDBJ whole genome shotgun (WGS) entry which is preliminary data.</text>
</comment>
<organism evidence="2 3">
    <name type="scientific">Sphingomonas cavernae</name>
    <dbReference type="NCBI Taxonomy" id="2320861"/>
    <lineage>
        <taxon>Bacteria</taxon>
        <taxon>Pseudomonadati</taxon>
        <taxon>Pseudomonadota</taxon>
        <taxon>Alphaproteobacteria</taxon>
        <taxon>Sphingomonadales</taxon>
        <taxon>Sphingomonadaceae</taxon>
        <taxon>Sphingomonas</taxon>
    </lineage>
</organism>
<dbReference type="AlphaFoldDB" id="A0A418W669"/>
<accession>A0A418W669</accession>
<dbReference type="Proteomes" id="UP000286100">
    <property type="component" value="Unassembled WGS sequence"/>
</dbReference>
<dbReference type="OrthoDB" id="5382295at2"/>
<reference evidence="2 3" key="1">
    <citation type="submission" date="2018-09" db="EMBL/GenBank/DDBJ databases">
        <authorList>
            <person name="Zhu H."/>
        </authorList>
    </citation>
    <scope>NUCLEOTIDE SEQUENCE [LARGE SCALE GENOMIC DNA]</scope>
    <source>
        <strain evidence="2 3">K2R01-6</strain>
    </source>
</reference>
<dbReference type="Pfam" id="PF19780">
    <property type="entry name" value="DUF6265"/>
    <property type="match status" value="1"/>
</dbReference>
<dbReference type="InterPro" id="IPR046232">
    <property type="entry name" value="DUF6265"/>
</dbReference>
<dbReference type="RefSeq" id="WP_119764370.1">
    <property type="nucleotide sequence ID" value="NZ_QYUM01000004.1"/>
</dbReference>
<evidence type="ECO:0000259" key="1">
    <source>
        <dbReference type="Pfam" id="PF19780"/>
    </source>
</evidence>
<name>A0A418W669_9SPHN</name>
<gene>
    <name evidence="2" type="ORF">D3876_16515</name>
</gene>
<sequence>MAVRHFLIAVAASTMLMGAAEKEPALPGWMAGCWEQNAGDRWTEECWTGARGGMMLGSSRSGKGESVDLWEAMQIIAAPSGDGMTFWASPNGVKRTPFAWRADATSGVTFHNRENDYPQRVRYWREGDLLIGEIAMADGSRAVRWEYKRK</sequence>
<dbReference type="EMBL" id="QYUM01000004">
    <property type="protein sequence ID" value="RJF85530.1"/>
    <property type="molecule type" value="Genomic_DNA"/>
</dbReference>
<keyword evidence="3" id="KW-1185">Reference proteome</keyword>
<evidence type="ECO:0000313" key="3">
    <source>
        <dbReference type="Proteomes" id="UP000286100"/>
    </source>
</evidence>